<dbReference type="NCBIfam" id="TIGR00462">
    <property type="entry name" value="genX"/>
    <property type="match status" value="1"/>
</dbReference>
<feature type="domain" description="Aminoacyl-transfer RNA synthetases class-II family profile" evidence="4">
    <location>
        <begin position="19"/>
        <end position="369"/>
    </location>
</feature>
<dbReference type="AlphaFoldDB" id="A0A0G0PU16"/>
<sequence>MKTWKKLKENPKLWDRYFVREKVLRETRNFFLKEGFHEVETPLLNPALPPESYLEVFETELIFRDKTRRRAFLTASPEMSLKKLLAAGIGDCFEICKSFRNQEDRSLLHNPEFTMIEWYRVNADYRKVMEDVENWIYYLAANPDIQCHCESDVTSDEAIPSGLPRHFVPRNDKLQNSGILTYKNKTLDLTPPWERISIKESFQKYAGLDLDSHFDLEKMKKAAKKKGYKVENNTWEELFNQIFLNEIEPHLGNEGKPTIIYDYPKDMAALAKLKKSDPNYAERFEFYLFGIELGDAYTELTDWKEQEERFKNEVQLRKKLGKIEFDYDRDFIEALKSGLPDCSGIAVGLDRLIMILANADNVADTLFFPAVELFS</sequence>
<dbReference type="PRINTS" id="PR00982">
    <property type="entry name" value="TRNASYNTHLYS"/>
</dbReference>
<dbReference type="NCBIfam" id="NF006828">
    <property type="entry name" value="PRK09350.1"/>
    <property type="match status" value="1"/>
</dbReference>
<dbReference type="Gene3D" id="3.30.930.10">
    <property type="entry name" value="Bira Bifunctional Protein, Domain 2"/>
    <property type="match status" value="1"/>
</dbReference>
<dbReference type="InterPro" id="IPR045864">
    <property type="entry name" value="aa-tRNA-synth_II/BPL/LPL"/>
</dbReference>
<keyword evidence="5" id="KW-0030">Aminoacyl-tRNA synthetase</keyword>
<name>A0A0G0PU16_9BACT</name>
<accession>A0A0G0PU16</accession>
<gene>
    <name evidence="5" type="ORF">UT63_C0064G0016</name>
</gene>
<dbReference type="GO" id="GO:0005524">
    <property type="term" value="F:ATP binding"/>
    <property type="evidence" value="ECO:0007669"/>
    <property type="project" value="UniProtKB-KW"/>
</dbReference>
<evidence type="ECO:0000259" key="4">
    <source>
        <dbReference type="PROSITE" id="PS50862"/>
    </source>
</evidence>
<dbReference type="GO" id="GO:0004824">
    <property type="term" value="F:lysine-tRNA ligase activity"/>
    <property type="evidence" value="ECO:0007669"/>
    <property type="project" value="InterPro"/>
</dbReference>
<evidence type="ECO:0000256" key="3">
    <source>
        <dbReference type="ARBA" id="ARBA00022840"/>
    </source>
</evidence>
<evidence type="ECO:0000313" key="6">
    <source>
        <dbReference type="Proteomes" id="UP000034539"/>
    </source>
</evidence>
<evidence type="ECO:0000256" key="1">
    <source>
        <dbReference type="ARBA" id="ARBA00022598"/>
    </source>
</evidence>
<dbReference type="GO" id="GO:0005829">
    <property type="term" value="C:cytosol"/>
    <property type="evidence" value="ECO:0007669"/>
    <property type="project" value="TreeGrafter"/>
</dbReference>
<dbReference type="SUPFAM" id="SSF55681">
    <property type="entry name" value="Class II aaRS and biotin synthetases"/>
    <property type="match status" value="1"/>
</dbReference>
<dbReference type="PROSITE" id="PS50862">
    <property type="entry name" value="AA_TRNA_LIGASE_II"/>
    <property type="match status" value="1"/>
</dbReference>
<keyword evidence="3" id="KW-0067">ATP-binding</keyword>
<dbReference type="GO" id="GO:0006430">
    <property type="term" value="P:lysyl-tRNA aminoacylation"/>
    <property type="evidence" value="ECO:0007669"/>
    <property type="project" value="InterPro"/>
</dbReference>
<dbReference type="Pfam" id="PF00152">
    <property type="entry name" value="tRNA-synt_2"/>
    <property type="match status" value="1"/>
</dbReference>
<keyword evidence="1" id="KW-0436">Ligase</keyword>
<dbReference type="PANTHER" id="PTHR42918">
    <property type="entry name" value="LYSYL-TRNA SYNTHETASE"/>
    <property type="match status" value="1"/>
</dbReference>
<dbReference type="InterPro" id="IPR004525">
    <property type="entry name" value="EpmA"/>
</dbReference>
<organism evidence="5 6">
    <name type="scientific">Candidatus Gottesmanbacteria bacterium GW2011_GWC2_39_8</name>
    <dbReference type="NCBI Taxonomy" id="1618450"/>
    <lineage>
        <taxon>Bacteria</taxon>
        <taxon>Candidatus Gottesmaniibacteriota</taxon>
    </lineage>
</organism>
<keyword evidence="2" id="KW-0547">Nucleotide-binding</keyword>
<dbReference type="Proteomes" id="UP000034539">
    <property type="component" value="Unassembled WGS sequence"/>
</dbReference>
<dbReference type="PATRIC" id="fig|1618450.3.peg.1171"/>
<dbReference type="PANTHER" id="PTHR42918:SF6">
    <property type="entry name" value="ELONGATION FACTOR P--(R)-BETA-LYSINE LIGASE"/>
    <property type="match status" value="1"/>
</dbReference>
<proteinExistence type="predicted"/>
<reference evidence="5 6" key="1">
    <citation type="journal article" date="2015" name="Nature">
        <title>rRNA introns, odd ribosomes, and small enigmatic genomes across a large radiation of phyla.</title>
        <authorList>
            <person name="Brown C.T."/>
            <person name="Hug L.A."/>
            <person name="Thomas B.C."/>
            <person name="Sharon I."/>
            <person name="Castelle C.J."/>
            <person name="Singh A."/>
            <person name="Wilkins M.J."/>
            <person name="Williams K.H."/>
            <person name="Banfield J.F."/>
        </authorList>
    </citation>
    <scope>NUCLEOTIDE SEQUENCE [LARGE SCALE GENOMIC DNA]</scope>
</reference>
<dbReference type="InterPro" id="IPR006195">
    <property type="entry name" value="aa-tRNA-synth_II"/>
</dbReference>
<dbReference type="InterPro" id="IPR004364">
    <property type="entry name" value="Aa-tRNA-synt_II"/>
</dbReference>
<protein>
    <submittedName>
        <fullName evidence="5">Lysyl-tRNA synthetase</fullName>
    </submittedName>
</protein>
<dbReference type="GO" id="GO:0000049">
    <property type="term" value="F:tRNA binding"/>
    <property type="evidence" value="ECO:0007669"/>
    <property type="project" value="TreeGrafter"/>
</dbReference>
<comment type="caution">
    <text evidence="5">The sequence shown here is derived from an EMBL/GenBank/DDBJ whole genome shotgun (WGS) entry which is preliminary data.</text>
</comment>
<dbReference type="InterPro" id="IPR018149">
    <property type="entry name" value="Lys-tRNA-synth_II_C"/>
</dbReference>
<evidence type="ECO:0000256" key="2">
    <source>
        <dbReference type="ARBA" id="ARBA00022741"/>
    </source>
</evidence>
<dbReference type="EMBL" id="LBXN01000064">
    <property type="protein sequence ID" value="KKR31634.1"/>
    <property type="molecule type" value="Genomic_DNA"/>
</dbReference>
<evidence type="ECO:0000313" key="5">
    <source>
        <dbReference type="EMBL" id="KKR31634.1"/>
    </source>
</evidence>